<dbReference type="KEGG" id="slt:Slit_2336"/>
<feature type="transmembrane region" description="Helical" evidence="1">
    <location>
        <begin position="161"/>
        <end position="180"/>
    </location>
</feature>
<keyword evidence="1" id="KW-0472">Membrane</keyword>
<keyword evidence="3" id="KW-1185">Reference proteome</keyword>
<dbReference type="RefSeq" id="WP_013030461.1">
    <property type="nucleotide sequence ID" value="NC_013959.1"/>
</dbReference>
<accession>D5CLW8</accession>
<evidence type="ECO:0000313" key="3">
    <source>
        <dbReference type="Proteomes" id="UP000001625"/>
    </source>
</evidence>
<protein>
    <submittedName>
        <fullName evidence="2">Uncharacterized protein</fullName>
    </submittedName>
</protein>
<proteinExistence type="predicted"/>
<feature type="transmembrane region" description="Helical" evidence="1">
    <location>
        <begin position="281"/>
        <end position="300"/>
    </location>
</feature>
<reference evidence="2 3" key="1">
    <citation type="submission" date="2010-03" db="EMBL/GenBank/DDBJ databases">
        <title>Complete sequence of Sideroxydans lithotrophicus ES-1.</title>
        <authorList>
            <consortium name="US DOE Joint Genome Institute"/>
            <person name="Lucas S."/>
            <person name="Copeland A."/>
            <person name="Lapidus A."/>
            <person name="Cheng J.-F."/>
            <person name="Bruce D."/>
            <person name="Goodwin L."/>
            <person name="Pitluck S."/>
            <person name="Munk A.C."/>
            <person name="Detter J.C."/>
            <person name="Han C."/>
            <person name="Tapia R."/>
            <person name="Larimer F."/>
            <person name="Land M."/>
            <person name="Hauser L."/>
            <person name="Kyrpides N."/>
            <person name="Ivanova N."/>
            <person name="Emerson D."/>
            <person name="Woyke T."/>
        </authorList>
    </citation>
    <scope>NUCLEOTIDE SEQUENCE [LARGE SCALE GENOMIC DNA]</scope>
    <source>
        <strain evidence="2 3">ES-1</strain>
    </source>
</reference>
<feature type="transmembrane region" description="Helical" evidence="1">
    <location>
        <begin position="192"/>
        <end position="215"/>
    </location>
</feature>
<dbReference type="OrthoDB" id="9179496at2"/>
<dbReference type="EMBL" id="CP001965">
    <property type="protein sequence ID" value="ADE12563.1"/>
    <property type="molecule type" value="Genomic_DNA"/>
</dbReference>
<dbReference type="eggNOG" id="COG5215">
    <property type="taxonomic scope" value="Bacteria"/>
</dbReference>
<dbReference type="HOGENOM" id="CLU_891087_0_0_4"/>
<name>D5CLW8_SIDLE</name>
<keyword evidence="1" id="KW-0812">Transmembrane</keyword>
<gene>
    <name evidence="2" type="ordered locus">Slit_2336</name>
</gene>
<dbReference type="Proteomes" id="UP000001625">
    <property type="component" value="Chromosome"/>
</dbReference>
<evidence type="ECO:0000313" key="2">
    <source>
        <dbReference type="EMBL" id="ADE12563.1"/>
    </source>
</evidence>
<sequence length="312" mass="33840">MAQGSYIIWTADKDGHPLGTLPTAAIPIVPPPDPMDPNATNIYFGVPVISTPPAPPPSAGAAISSTLSPPPNDQFELLQDIEKLLRAVNLIYLPVATQEKHRKEQFRPYYMRIFHLAKLGLEGPNAAPDISKSVLATVTADLIDDEAARVKNGHLKRLGKTAMWFSIPFCSLYVIAQLIPTDSVAVHYLAKLGVQLAVFANFMMLWLGCFVGVWLSYGIRTSIFTLTDLTVTDSDRLLPSIRLIFAGILTMILGLMFTLGVVQITLGTYPLTDLSSNNPMLAFLIGTFCGITELGLPAAVGKRASDFISKVK</sequence>
<dbReference type="AlphaFoldDB" id="D5CLW8"/>
<keyword evidence="1" id="KW-1133">Transmembrane helix</keyword>
<evidence type="ECO:0000256" key="1">
    <source>
        <dbReference type="SAM" id="Phobius"/>
    </source>
</evidence>
<feature type="transmembrane region" description="Helical" evidence="1">
    <location>
        <begin position="243"/>
        <end position="269"/>
    </location>
</feature>
<organism evidence="2 3">
    <name type="scientific">Sideroxydans lithotrophicus (strain ES-1)</name>
    <dbReference type="NCBI Taxonomy" id="580332"/>
    <lineage>
        <taxon>Bacteria</taxon>
        <taxon>Pseudomonadati</taxon>
        <taxon>Pseudomonadota</taxon>
        <taxon>Betaproteobacteria</taxon>
        <taxon>Nitrosomonadales</taxon>
        <taxon>Gallionellaceae</taxon>
        <taxon>Sideroxydans</taxon>
    </lineage>
</organism>
<dbReference type="STRING" id="580332.Slit_2336"/>